<dbReference type="Pfam" id="PF00392">
    <property type="entry name" value="GntR"/>
    <property type="match status" value="1"/>
</dbReference>
<organism evidence="6 7">
    <name type="scientific">Rubrimonas cliftonensis</name>
    <dbReference type="NCBI Taxonomy" id="89524"/>
    <lineage>
        <taxon>Bacteria</taxon>
        <taxon>Pseudomonadati</taxon>
        <taxon>Pseudomonadota</taxon>
        <taxon>Alphaproteobacteria</taxon>
        <taxon>Rhodobacterales</taxon>
        <taxon>Paracoccaceae</taxon>
        <taxon>Rubrimonas</taxon>
    </lineage>
</organism>
<dbReference type="InterPro" id="IPR000524">
    <property type="entry name" value="Tscrpt_reg_HTH_GntR"/>
</dbReference>
<dbReference type="PROSITE" id="PS50949">
    <property type="entry name" value="HTH_GNTR"/>
    <property type="match status" value="1"/>
</dbReference>
<name>A0A1H3XAL6_9RHOB</name>
<dbReference type="SUPFAM" id="SSF46785">
    <property type="entry name" value="Winged helix' DNA-binding domain"/>
    <property type="match status" value="1"/>
</dbReference>
<evidence type="ECO:0000256" key="3">
    <source>
        <dbReference type="ARBA" id="ARBA00023163"/>
    </source>
</evidence>
<keyword evidence="2" id="KW-0238">DNA-binding</keyword>
<evidence type="ECO:0000259" key="5">
    <source>
        <dbReference type="PROSITE" id="PS50949"/>
    </source>
</evidence>
<keyword evidence="3" id="KW-0804">Transcription</keyword>
<dbReference type="InterPro" id="IPR036390">
    <property type="entry name" value="WH_DNA-bd_sf"/>
</dbReference>
<keyword evidence="7" id="KW-1185">Reference proteome</keyword>
<dbReference type="Pfam" id="PF07729">
    <property type="entry name" value="FCD"/>
    <property type="match status" value="1"/>
</dbReference>
<dbReference type="OrthoDB" id="9028214at2"/>
<dbReference type="InterPro" id="IPR036388">
    <property type="entry name" value="WH-like_DNA-bd_sf"/>
</dbReference>
<dbReference type="CDD" id="cd07377">
    <property type="entry name" value="WHTH_GntR"/>
    <property type="match status" value="1"/>
</dbReference>
<evidence type="ECO:0000256" key="4">
    <source>
        <dbReference type="SAM" id="MobiDB-lite"/>
    </source>
</evidence>
<reference evidence="6 7" key="1">
    <citation type="submission" date="2016-10" db="EMBL/GenBank/DDBJ databases">
        <authorList>
            <person name="de Groot N.N."/>
        </authorList>
    </citation>
    <scope>NUCLEOTIDE SEQUENCE [LARGE SCALE GENOMIC DNA]</scope>
    <source>
        <strain evidence="6 7">DSM 15345</strain>
    </source>
</reference>
<dbReference type="InterPro" id="IPR011711">
    <property type="entry name" value="GntR_C"/>
</dbReference>
<evidence type="ECO:0000313" key="7">
    <source>
        <dbReference type="Proteomes" id="UP000198703"/>
    </source>
</evidence>
<evidence type="ECO:0000256" key="2">
    <source>
        <dbReference type="ARBA" id="ARBA00023125"/>
    </source>
</evidence>
<feature type="region of interest" description="Disordered" evidence="4">
    <location>
        <begin position="219"/>
        <end position="238"/>
    </location>
</feature>
<gene>
    <name evidence="6" type="ORF">SAMN05444370_102323</name>
</gene>
<dbReference type="STRING" id="89524.SAMN05444370_102323"/>
<dbReference type="SMART" id="SM00895">
    <property type="entry name" value="FCD"/>
    <property type="match status" value="1"/>
</dbReference>
<dbReference type="GO" id="GO:0003677">
    <property type="term" value="F:DNA binding"/>
    <property type="evidence" value="ECO:0007669"/>
    <property type="project" value="UniProtKB-KW"/>
</dbReference>
<dbReference type="PANTHER" id="PTHR43537:SF5">
    <property type="entry name" value="UXU OPERON TRANSCRIPTIONAL REGULATOR"/>
    <property type="match status" value="1"/>
</dbReference>
<dbReference type="PANTHER" id="PTHR43537">
    <property type="entry name" value="TRANSCRIPTIONAL REGULATOR, GNTR FAMILY"/>
    <property type="match status" value="1"/>
</dbReference>
<dbReference type="AlphaFoldDB" id="A0A1H3XAL6"/>
<keyword evidence="1" id="KW-0805">Transcription regulation</keyword>
<accession>A0A1H3XAL6</accession>
<dbReference type="GO" id="GO:0003700">
    <property type="term" value="F:DNA-binding transcription factor activity"/>
    <property type="evidence" value="ECO:0007669"/>
    <property type="project" value="InterPro"/>
</dbReference>
<protein>
    <submittedName>
        <fullName evidence="6">Transcriptional regulator, GntR family</fullName>
    </submittedName>
</protein>
<dbReference type="Gene3D" id="1.10.10.10">
    <property type="entry name" value="Winged helix-like DNA-binding domain superfamily/Winged helix DNA-binding domain"/>
    <property type="match status" value="1"/>
</dbReference>
<dbReference type="RefSeq" id="WP_093248855.1">
    <property type="nucleotide sequence ID" value="NZ_FNQM01000002.1"/>
</dbReference>
<proteinExistence type="predicted"/>
<dbReference type="SMART" id="SM00345">
    <property type="entry name" value="HTH_GNTR"/>
    <property type="match status" value="1"/>
</dbReference>
<evidence type="ECO:0000256" key="1">
    <source>
        <dbReference type="ARBA" id="ARBA00023015"/>
    </source>
</evidence>
<dbReference type="SUPFAM" id="SSF48008">
    <property type="entry name" value="GntR ligand-binding domain-like"/>
    <property type="match status" value="1"/>
</dbReference>
<dbReference type="Gene3D" id="1.20.120.530">
    <property type="entry name" value="GntR ligand-binding domain-like"/>
    <property type="match status" value="1"/>
</dbReference>
<dbReference type="Proteomes" id="UP000198703">
    <property type="component" value="Unassembled WGS sequence"/>
</dbReference>
<dbReference type="InterPro" id="IPR008920">
    <property type="entry name" value="TF_FadR/GntR_C"/>
</dbReference>
<evidence type="ECO:0000313" key="6">
    <source>
        <dbReference type="EMBL" id="SDZ95724.1"/>
    </source>
</evidence>
<dbReference type="EMBL" id="FNQM01000002">
    <property type="protein sequence ID" value="SDZ95724.1"/>
    <property type="molecule type" value="Genomic_DNA"/>
</dbReference>
<sequence>MTTANQALDRLRAAIEDGEYGAGARLPAERALAVSLGLGRGTLRKALAALEREGRIRRRVGEGTFVADGEAATLRFDAAPSPADVMEARRMLEPAIAHAAALRAKAPEVAEITRLANPEGDGVDWRGWEARDIAFHAALAAASRNPLLSALLTMMHEMREREDWGRLRSRTLTPELQTSHARQHAAIAAAVADRDAPGAAAAMRAHLLAVETDLAGEIQNADPGEAAPTDLQGAEDVR</sequence>
<feature type="domain" description="HTH gntR-type" evidence="5">
    <location>
        <begin position="1"/>
        <end position="69"/>
    </location>
</feature>
<dbReference type="PRINTS" id="PR00035">
    <property type="entry name" value="HTHGNTR"/>
</dbReference>